<reference evidence="1 2" key="1">
    <citation type="submission" date="2006-09" db="EMBL/GenBank/DDBJ databases">
        <title>Sequence and annotation of the 288-kb ATCV-1 virus that infects an endosymbiotic Chlorella strain of the heliozoon Acanthocystis turfacea.</title>
        <authorList>
            <person name="Fitzgerald L.A."/>
            <person name="Graves M.V."/>
            <person name="Li X."/>
            <person name="Pfitzner A.J.P."/>
            <person name="Hartigan J."/>
            <person name="Van Etten J.L."/>
        </authorList>
    </citation>
    <scope>NUCLEOTIDE SEQUENCE [LARGE SCALE GENOMIC DNA]</scope>
    <source>
        <strain evidence="1 2">ATCV-1</strain>
    </source>
</reference>
<keyword evidence="2" id="KW-1185">Reference proteome</keyword>
<evidence type="ECO:0000313" key="1">
    <source>
        <dbReference type="EMBL" id="ABT16374.1"/>
    </source>
</evidence>
<evidence type="ECO:0000313" key="2">
    <source>
        <dbReference type="Proteomes" id="UP000202420"/>
    </source>
</evidence>
<sequence length="76" mass="8234">MVFNSAFCLEMTPASADVLLFTLSLEDFTVPTNAEDAVVVADDPIPDSTAVFKRSAFCWRYSASASFSALSLCCIR</sequence>
<protein>
    <submittedName>
        <fullName evidence="1">Uncharacterized protein z240L</fullName>
    </submittedName>
</protein>
<dbReference type="EMBL" id="EF101928">
    <property type="protein sequence ID" value="ABT16374.1"/>
    <property type="molecule type" value="Genomic_DNA"/>
</dbReference>
<gene>
    <name evidence="1" type="primary">z240L</name>
    <name evidence="1" type="ORF">ATCV1_z240L</name>
</gene>
<name>A7K8K0_9PHYC</name>
<accession>A7K8K0</accession>
<organism evidence="1 2">
    <name type="scientific">Chlorovirus heliozoae</name>
    <dbReference type="NCBI Taxonomy" id="322019"/>
    <lineage>
        <taxon>Viruses</taxon>
        <taxon>Varidnaviria</taxon>
        <taxon>Bamfordvirae</taxon>
        <taxon>Nucleocytoviricota</taxon>
        <taxon>Megaviricetes</taxon>
        <taxon>Algavirales</taxon>
        <taxon>Phycodnaviridae</taxon>
        <taxon>Chlorovirus</taxon>
    </lineage>
</organism>
<dbReference type="Proteomes" id="UP000202420">
    <property type="component" value="Segment"/>
</dbReference>
<dbReference type="RefSeq" id="YP_001426721.1">
    <property type="nucleotide sequence ID" value="NC_008724.1"/>
</dbReference>
<proteinExistence type="predicted"/>
<dbReference type="GeneID" id="5470169"/>
<dbReference type="KEGG" id="vg:5470169"/>